<feature type="non-terminal residue" evidence="1">
    <location>
        <position position="24"/>
    </location>
</feature>
<sequence length="24" mass="2845">MERSLENFPIFATLMMDFLVHDST</sequence>
<dbReference type="EMBL" id="UINC01072320">
    <property type="protein sequence ID" value="SVC07869.1"/>
    <property type="molecule type" value="Genomic_DNA"/>
</dbReference>
<accession>A0A382J8B5</accession>
<dbReference type="AlphaFoldDB" id="A0A382J8B5"/>
<protein>
    <submittedName>
        <fullName evidence="1">Uncharacterized protein</fullName>
    </submittedName>
</protein>
<reference evidence="1" key="1">
    <citation type="submission" date="2018-05" db="EMBL/GenBank/DDBJ databases">
        <authorList>
            <person name="Lanie J.A."/>
            <person name="Ng W.-L."/>
            <person name="Kazmierczak K.M."/>
            <person name="Andrzejewski T.M."/>
            <person name="Davidsen T.M."/>
            <person name="Wayne K.J."/>
            <person name="Tettelin H."/>
            <person name="Glass J.I."/>
            <person name="Rusch D."/>
            <person name="Podicherti R."/>
            <person name="Tsui H.-C.T."/>
            <person name="Winkler M.E."/>
        </authorList>
    </citation>
    <scope>NUCLEOTIDE SEQUENCE</scope>
</reference>
<name>A0A382J8B5_9ZZZZ</name>
<evidence type="ECO:0000313" key="1">
    <source>
        <dbReference type="EMBL" id="SVC07869.1"/>
    </source>
</evidence>
<proteinExistence type="predicted"/>
<organism evidence="1">
    <name type="scientific">marine metagenome</name>
    <dbReference type="NCBI Taxonomy" id="408172"/>
    <lineage>
        <taxon>unclassified sequences</taxon>
        <taxon>metagenomes</taxon>
        <taxon>ecological metagenomes</taxon>
    </lineage>
</organism>
<gene>
    <name evidence="1" type="ORF">METZ01_LOCUS260723</name>
</gene>